<evidence type="ECO:0000256" key="3">
    <source>
        <dbReference type="ARBA" id="ARBA00004665"/>
    </source>
</evidence>
<reference evidence="24 25" key="1">
    <citation type="submission" date="2015-06" db="EMBL/GenBank/DDBJ databases">
        <title>Genome sequencing of Cronobacter sp. strain DJ34 isolated from petroleum contaminated sludge of Duliajan Oil Fields, Assam, India.</title>
        <authorList>
            <person name="Pal S."/>
            <person name="Banerjee T.D."/>
            <person name="Roy A."/>
            <person name="Sar P."/>
            <person name="Kazy S.K."/>
        </authorList>
    </citation>
    <scope>NUCLEOTIDE SEQUENCE [LARGE SCALE GENOMIC DNA]</scope>
    <source>
        <strain evidence="24 25">DJ34</strain>
    </source>
</reference>
<evidence type="ECO:0000256" key="13">
    <source>
        <dbReference type="ARBA" id="ARBA00022842"/>
    </source>
</evidence>
<accession>A0A0J8VM91</accession>
<dbReference type="GO" id="GO:0030244">
    <property type="term" value="P:cellulose biosynthetic process"/>
    <property type="evidence" value="ECO:0007669"/>
    <property type="project" value="UniProtKB-KW"/>
</dbReference>
<dbReference type="InterPro" id="IPR000160">
    <property type="entry name" value="GGDEF_dom"/>
</dbReference>
<comment type="function">
    <text evidence="20">Catalyzes the synthesis of cyclic-di-GMP (c-di-GMP) via the condensation of 2 GTP molecules. Cyclic-di-GMP is a second messenger which controls cell surface-associated traits in bacteria. Involved in the regulation of cellulose production.</text>
</comment>
<dbReference type="NCBIfam" id="NF011955">
    <property type="entry name" value="PRK15426.1"/>
    <property type="match status" value="1"/>
</dbReference>
<evidence type="ECO:0000259" key="23">
    <source>
        <dbReference type="PROSITE" id="PS50887"/>
    </source>
</evidence>
<dbReference type="InterPro" id="IPR043128">
    <property type="entry name" value="Rev_trsase/Diguanyl_cyclase"/>
</dbReference>
<keyword evidence="13" id="KW-0460">Magnesium</keyword>
<evidence type="ECO:0000256" key="7">
    <source>
        <dbReference type="ARBA" id="ARBA00022475"/>
    </source>
</evidence>
<dbReference type="GO" id="GO:0005525">
    <property type="term" value="F:GTP binding"/>
    <property type="evidence" value="ECO:0007669"/>
    <property type="project" value="UniProtKB-KW"/>
</dbReference>
<evidence type="ECO:0000256" key="18">
    <source>
        <dbReference type="ARBA" id="ARBA00031311"/>
    </source>
</evidence>
<feature type="transmembrane region" description="Helical" evidence="22">
    <location>
        <begin position="350"/>
        <end position="372"/>
    </location>
</feature>
<keyword evidence="7" id="KW-1003">Cell membrane</keyword>
<comment type="pathway">
    <text evidence="4">Glycan metabolism; bacterial cellulose biosynthesis.</text>
</comment>
<evidence type="ECO:0000256" key="12">
    <source>
        <dbReference type="ARBA" id="ARBA00022741"/>
    </source>
</evidence>
<dbReference type="EC" id="2.7.7.65" evidence="6"/>
<dbReference type="EMBL" id="LFEJ01000015">
    <property type="protein sequence ID" value="KMV34216.1"/>
    <property type="molecule type" value="Genomic_DNA"/>
</dbReference>
<dbReference type="Gene3D" id="3.30.70.270">
    <property type="match status" value="1"/>
</dbReference>
<dbReference type="InterPro" id="IPR033416">
    <property type="entry name" value="CHASE7"/>
</dbReference>
<dbReference type="UniPathway" id="UPA00694"/>
<comment type="cofactor">
    <cofactor evidence="1">
        <name>Mg(2+)</name>
        <dbReference type="ChEBI" id="CHEBI:18420"/>
    </cofactor>
</comment>
<dbReference type="SUPFAM" id="SSF55073">
    <property type="entry name" value="Nucleotide cyclase"/>
    <property type="match status" value="1"/>
</dbReference>
<gene>
    <name evidence="24" type="ORF">ACH50_12445</name>
</gene>
<feature type="domain" description="GGDEF" evidence="23">
    <location>
        <begin position="420"/>
        <end position="554"/>
    </location>
</feature>
<keyword evidence="9" id="KW-0808">Transferase</keyword>
<evidence type="ECO:0000256" key="11">
    <source>
        <dbReference type="ARBA" id="ARBA00022723"/>
    </source>
</evidence>
<proteinExistence type="predicted"/>
<feature type="region of interest" description="Disordered" evidence="21">
    <location>
        <begin position="203"/>
        <end position="222"/>
    </location>
</feature>
<evidence type="ECO:0000256" key="22">
    <source>
        <dbReference type="SAM" id="Phobius"/>
    </source>
</evidence>
<name>A0A0J8VM91_9ENTR</name>
<keyword evidence="16" id="KW-0342">GTP-binding</keyword>
<keyword evidence="12" id="KW-0547">Nucleotide-binding</keyword>
<evidence type="ECO:0000256" key="15">
    <source>
        <dbReference type="ARBA" id="ARBA00022989"/>
    </source>
</evidence>
<organism evidence="24 25">
    <name type="scientific">Franconibacter pulveris</name>
    <dbReference type="NCBI Taxonomy" id="435910"/>
    <lineage>
        <taxon>Bacteria</taxon>
        <taxon>Pseudomonadati</taxon>
        <taxon>Pseudomonadota</taxon>
        <taxon>Gammaproteobacteria</taxon>
        <taxon>Enterobacterales</taxon>
        <taxon>Enterobacteriaceae</taxon>
        <taxon>Franconibacter</taxon>
    </lineage>
</organism>
<keyword evidence="10 22" id="KW-0812">Transmembrane</keyword>
<sequence>MVLKRTLNPTRFRHPGRVVNLCFAIVLLCSTLLTWREVVVLENAYLAGQRNSLDTIATALDRHLQYGVDRLLFYRSAMEEALEAPVITPSQEALAAFFAQRDSEGWLLNVNDKRGVPLRGVSDDYVEQNPYLNREEERLNQELTAASEFSYLMNSASADPALQRNMFYTSRAGFYLSPAAQEQEEARIRAHYHRLVNHPYFSAHSKRSNPTRGVRWTHSQSPVDQADRSLTASVPLDHEQRWYGVLALDFRVDAVTQFLLESLEEDHEADIVLYDSHFQVIAATKSTTHRGRLLSAEQKTKLAQMMKKATEGDYRLGARFISWARLSYFDGVLVRVDTLAQSASGEFGKITLVLALLWLLFTSMLIFSWVVIRRMVHDMYQMQHHLQWRAWYDTLTRLYNRGAFFERAKNAAARCREQNQPCAVIQLDLDHFKSVNDRFGHQAGDRVLSHAAGLVSQTLRAEDIAGRVGGEEFCILLPGATRDEAERVAERIRTRLNAREILITQNTTLRISGSLGVSGAQEEGTYDFEQLQLVADRRLYLAKQNGRNGVRARD</sequence>
<evidence type="ECO:0000256" key="9">
    <source>
        <dbReference type="ARBA" id="ARBA00022679"/>
    </source>
</evidence>
<dbReference type="Pfam" id="PF00990">
    <property type="entry name" value="GGDEF"/>
    <property type="match status" value="1"/>
</dbReference>
<dbReference type="PANTHER" id="PTHR45138">
    <property type="entry name" value="REGULATORY COMPONENTS OF SENSORY TRANSDUCTION SYSTEM"/>
    <property type="match status" value="1"/>
</dbReference>
<dbReference type="GO" id="GO:0046872">
    <property type="term" value="F:metal ion binding"/>
    <property type="evidence" value="ECO:0007669"/>
    <property type="project" value="UniProtKB-KW"/>
</dbReference>
<dbReference type="GO" id="GO:1902201">
    <property type="term" value="P:negative regulation of bacterial-type flagellum-dependent cell motility"/>
    <property type="evidence" value="ECO:0007669"/>
    <property type="project" value="TreeGrafter"/>
</dbReference>
<evidence type="ECO:0000256" key="6">
    <source>
        <dbReference type="ARBA" id="ARBA00012528"/>
    </source>
</evidence>
<dbReference type="UniPathway" id="UPA00599"/>
<dbReference type="CDD" id="cd01949">
    <property type="entry name" value="GGDEF"/>
    <property type="match status" value="1"/>
</dbReference>
<protein>
    <recommendedName>
        <fullName evidence="6">diguanylate cyclase</fullName>
        <ecNumber evidence="6">2.7.7.65</ecNumber>
    </recommendedName>
    <alternativeName>
        <fullName evidence="18">Cellulose synthesis regulatory protein</fullName>
    </alternativeName>
</protein>
<evidence type="ECO:0000256" key="1">
    <source>
        <dbReference type="ARBA" id="ARBA00001946"/>
    </source>
</evidence>
<dbReference type="GO" id="GO:0043709">
    <property type="term" value="P:cell adhesion involved in single-species biofilm formation"/>
    <property type="evidence" value="ECO:0007669"/>
    <property type="project" value="TreeGrafter"/>
</dbReference>
<dbReference type="GO" id="GO:0052621">
    <property type="term" value="F:diguanylate cyclase activity"/>
    <property type="evidence" value="ECO:0007669"/>
    <property type="project" value="UniProtKB-EC"/>
</dbReference>
<dbReference type="FunFam" id="3.30.70.270:FF:000001">
    <property type="entry name" value="Diguanylate cyclase domain protein"/>
    <property type="match status" value="1"/>
</dbReference>
<dbReference type="Pfam" id="PF17151">
    <property type="entry name" value="CHASE7"/>
    <property type="match status" value="1"/>
</dbReference>
<dbReference type="NCBIfam" id="TIGR00254">
    <property type="entry name" value="GGDEF"/>
    <property type="match status" value="1"/>
</dbReference>
<evidence type="ECO:0000256" key="4">
    <source>
        <dbReference type="ARBA" id="ARBA00005186"/>
    </source>
</evidence>
<dbReference type="PATRIC" id="fig|1656095.3.peg.2572"/>
<evidence type="ECO:0000256" key="5">
    <source>
        <dbReference type="ARBA" id="ARBA00011738"/>
    </source>
</evidence>
<evidence type="ECO:0000256" key="10">
    <source>
        <dbReference type="ARBA" id="ARBA00022692"/>
    </source>
</evidence>
<evidence type="ECO:0000256" key="20">
    <source>
        <dbReference type="ARBA" id="ARBA00045634"/>
    </source>
</evidence>
<dbReference type="Proteomes" id="UP000037315">
    <property type="component" value="Unassembled WGS sequence"/>
</dbReference>
<dbReference type="PROSITE" id="PS50887">
    <property type="entry name" value="GGDEF"/>
    <property type="match status" value="1"/>
</dbReference>
<keyword evidence="11" id="KW-0479">Metal-binding</keyword>
<evidence type="ECO:0000256" key="16">
    <source>
        <dbReference type="ARBA" id="ARBA00023134"/>
    </source>
</evidence>
<dbReference type="InterPro" id="IPR050469">
    <property type="entry name" value="Diguanylate_Cyclase"/>
</dbReference>
<evidence type="ECO:0000313" key="24">
    <source>
        <dbReference type="EMBL" id="KMV34216.1"/>
    </source>
</evidence>
<dbReference type="InterPro" id="IPR029787">
    <property type="entry name" value="Nucleotide_cyclase"/>
</dbReference>
<evidence type="ECO:0000256" key="21">
    <source>
        <dbReference type="SAM" id="MobiDB-lite"/>
    </source>
</evidence>
<keyword evidence="15 22" id="KW-1133">Transmembrane helix</keyword>
<dbReference type="STRING" id="1121863.GCA_000621185_03164"/>
<keyword evidence="17 22" id="KW-0472">Membrane</keyword>
<comment type="subcellular location">
    <subcellularLocation>
        <location evidence="2">Cell inner membrane</location>
        <topology evidence="2">Multi-pass membrane protein</topology>
    </subcellularLocation>
</comment>
<evidence type="ECO:0000256" key="17">
    <source>
        <dbReference type="ARBA" id="ARBA00023136"/>
    </source>
</evidence>
<comment type="subunit">
    <text evidence="5">Homodimer.</text>
</comment>
<dbReference type="AlphaFoldDB" id="A0A0J8VM91"/>
<evidence type="ECO:0000256" key="19">
    <source>
        <dbReference type="ARBA" id="ARBA00034247"/>
    </source>
</evidence>
<dbReference type="PANTHER" id="PTHR45138:SF16">
    <property type="entry name" value="DIGUANYLATE CYCLASE DGCQ-RELATED"/>
    <property type="match status" value="1"/>
</dbReference>
<dbReference type="GO" id="GO:0005886">
    <property type="term" value="C:plasma membrane"/>
    <property type="evidence" value="ECO:0007669"/>
    <property type="project" value="UniProtKB-SubCell"/>
</dbReference>
<comment type="pathway">
    <text evidence="3">Purine metabolism; 3',5'-cyclic di-GMP biosynthesis.</text>
</comment>
<comment type="caution">
    <text evidence="24">The sequence shown here is derived from an EMBL/GenBank/DDBJ whole genome shotgun (WGS) entry which is preliminary data.</text>
</comment>
<keyword evidence="14" id="KW-0135">Cellulose biosynthesis</keyword>
<keyword evidence="25" id="KW-1185">Reference proteome</keyword>
<dbReference type="OrthoDB" id="9813903at2"/>
<evidence type="ECO:0000256" key="14">
    <source>
        <dbReference type="ARBA" id="ARBA00022916"/>
    </source>
</evidence>
<comment type="catalytic activity">
    <reaction evidence="19">
        <text>2 GTP = 3',3'-c-di-GMP + 2 diphosphate</text>
        <dbReference type="Rhea" id="RHEA:24898"/>
        <dbReference type="ChEBI" id="CHEBI:33019"/>
        <dbReference type="ChEBI" id="CHEBI:37565"/>
        <dbReference type="ChEBI" id="CHEBI:58805"/>
        <dbReference type="EC" id="2.7.7.65"/>
    </reaction>
</comment>
<keyword evidence="8" id="KW-0997">Cell inner membrane</keyword>
<evidence type="ECO:0000256" key="2">
    <source>
        <dbReference type="ARBA" id="ARBA00004429"/>
    </source>
</evidence>
<evidence type="ECO:0000313" key="25">
    <source>
        <dbReference type="Proteomes" id="UP000037315"/>
    </source>
</evidence>
<evidence type="ECO:0000256" key="8">
    <source>
        <dbReference type="ARBA" id="ARBA00022519"/>
    </source>
</evidence>
<dbReference type="SMART" id="SM00267">
    <property type="entry name" value="GGDEF"/>
    <property type="match status" value="1"/>
</dbReference>